<evidence type="ECO:0000313" key="3">
    <source>
        <dbReference type="Proteomes" id="UP000265520"/>
    </source>
</evidence>
<name>A0A392VT22_9FABA</name>
<evidence type="ECO:0000256" key="1">
    <source>
        <dbReference type="SAM" id="MobiDB-lite"/>
    </source>
</evidence>
<organism evidence="2 3">
    <name type="scientific">Trifolium medium</name>
    <dbReference type="NCBI Taxonomy" id="97028"/>
    <lineage>
        <taxon>Eukaryota</taxon>
        <taxon>Viridiplantae</taxon>
        <taxon>Streptophyta</taxon>
        <taxon>Embryophyta</taxon>
        <taxon>Tracheophyta</taxon>
        <taxon>Spermatophyta</taxon>
        <taxon>Magnoliopsida</taxon>
        <taxon>eudicotyledons</taxon>
        <taxon>Gunneridae</taxon>
        <taxon>Pentapetalae</taxon>
        <taxon>rosids</taxon>
        <taxon>fabids</taxon>
        <taxon>Fabales</taxon>
        <taxon>Fabaceae</taxon>
        <taxon>Papilionoideae</taxon>
        <taxon>50 kb inversion clade</taxon>
        <taxon>NPAAA clade</taxon>
        <taxon>Hologalegina</taxon>
        <taxon>IRL clade</taxon>
        <taxon>Trifolieae</taxon>
        <taxon>Trifolium</taxon>
    </lineage>
</organism>
<protein>
    <submittedName>
        <fullName evidence="2">Uncharacterized protein</fullName>
    </submittedName>
</protein>
<dbReference type="AlphaFoldDB" id="A0A392VT22"/>
<sequence length="47" mass="5458">VRSGNGEETQWREIPERKIDRRLREESGSDGGGDGERRDRSDGEQIW</sequence>
<keyword evidence="3" id="KW-1185">Reference proteome</keyword>
<feature type="compositionally biased region" description="Basic and acidic residues" evidence="1">
    <location>
        <begin position="34"/>
        <end position="47"/>
    </location>
</feature>
<accession>A0A392VT22</accession>
<feature type="non-terminal residue" evidence="2">
    <location>
        <position position="1"/>
    </location>
</feature>
<dbReference type="Proteomes" id="UP000265520">
    <property type="component" value="Unassembled WGS sequence"/>
</dbReference>
<reference evidence="2 3" key="1">
    <citation type="journal article" date="2018" name="Front. Plant Sci.">
        <title>Red Clover (Trifolium pratense) and Zigzag Clover (T. medium) - A Picture of Genomic Similarities and Differences.</title>
        <authorList>
            <person name="Dluhosova J."/>
            <person name="Istvanek J."/>
            <person name="Nedelnik J."/>
            <person name="Repkova J."/>
        </authorList>
    </citation>
    <scope>NUCLEOTIDE SEQUENCE [LARGE SCALE GENOMIC DNA]</scope>
    <source>
        <strain evidence="3">cv. 10/8</strain>
        <tissue evidence="2">Leaf</tissue>
    </source>
</reference>
<feature type="compositionally biased region" description="Basic and acidic residues" evidence="1">
    <location>
        <begin position="9"/>
        <end position="27"/>
    </location>
</feature>
<dbReference type="EMBL" id="LXQA011275227">
    <property type="protein sequence ID" value="MCI91548.1"/>
    <property type="molecule type" value="Genomic_DNA"/>
</dbReference>
<evidence type="ECO:0000313" key="2">
    <source>
        <dbReference type="EMBL" id="MCI91548.1"/>
    </source>
</evidence>
<comment type="caution">
    <text evidence="2">The sequence shown here is derived from an EMBL/GenBank/DDBJ whole genome shotgun (WGS) entry which is preliminary data.</text>
</comment>
<feature type="region of interest" description="Disordered" evidence="1">
    <location>
        <begin position="1"/>
        <end position="47"/>
    </location>
</feature>
<proteinExistence type="predicted"/>